<dbReference type="SUPFAM" id="SSF101898">
    <property type="entry name" value="NHL repeat"/>
    <property type="match status" value="1"/>
</dbReference>
<evidence type="ECO:0000313" key="2">
    <source>
        <dbReference type="EMBL" id="GHD01275.1"/>
    </source>
</evidence>
<evidence type="ECO:0000256" key="1">
    <source>
        <dbReference type="SAM" id="SignalP"/>
    </source>
</evidence>
<keyword evidence="1" id="KW-0732">Signal</keyword>
<proteinExistence type="predicted"/>
<reference evidence="2" key="2">
    <citation type="submission" date="2020-09" db="EMBL/GenBank/DDBJ databases">
        <authorList>
            <person name="Sun Q."/>
            <person name="Ohkuma M."/>
        </authorList>
    </citation>
    <scope>NUCLEOTIDE SEQUENCE</scope>
    <source>
        <strain evidence="2">JCM 4637</strain>
    </source>
</reference>
<evidence type="ECO:0000313" key="3">
    <source>
        <dbReference type="Proteomes" id="UP000638353"/>
    </source>
</evidence>
<feature type="signal peptide" evidence="1">
    <location>
        <begin position="1"/>
        <end position="32"/>
    </location>
</feature>
<protein>
    <recommendedName>
        <fullName evidence="4">Superoxide dismutase</fullName>
    </recommendedName>
</protein>
<reference evidence="2" key="1">
    <citation type="journal article" date="2014" name="Int. J. Syst. Evol. Microbiol.">
        <title>Complete genome sequence of Corynebacterium casei LMG S-19264T (=DSM 44701T), isolated from a smear-ripened cheese.</title>
        <authorList>
            <consortium name="US DOE Joint Genome Institute (JGI-PGF)"/>
            <person name="Walter F."/>
            <person name="Albersmeier A."/>
            <person name="Kalinowski J."/>
            <person name="Ruckert C."/>
        </authorList>
    </citation>
    <scope>NUCLEOTIDE SEQUENCE</scope>
    <source>
        <strain evidence="2">JCM 4637</strain>
    </source>
</reference>
<gene>
    <name evidence="2" type="ORF">GCM10010334_46750</name>
</gene>
<organism evidence="2 3">
    <name type="scientific">Streptomyces finlayi</name>
    <dbReference type="NCBI Taxonomy" id="67296"/>
    <lineage>
        <taxon>Bacteria</taxon>
        <taxon>Bacillati</taxon>
        <taxon>Actinomycetota</taxon>
        <taxon>Actinomycetes</taxon>
        <taxon>Kitasatosporales</taxon>
        <taxon>Streptomycetaceae</taxon>
        <taxon>Streptomyces</taxon>
    </lineage>
</organism>
<dbReference type="RefSeq" id="WP_189827308.1">
    <property type="nucleotide sequence ID" value="NZ_BMVC01000009.1"/>
</dbReference>
<accession>A0A918X0J6</accession>
<dbReference type="InterPro" id="IPR006311">
    <property type="entry name" value="TAT_signal"/>
</dbReference>
<dbReference type="InterPro" id="IPR011042">
    <property type="entry name" value="6-blade_b-propeller_TolB-like"/>
</dbReference>
<dbReference type="AlphaFoldDB" id="A0A918X0J6"/>
<name>A0A918X0J6_9ACTN</name>
<sequence length="318" mass="33789">MSDSLTRRRLLTAGAALGGAALMSPLAGTAHAAAGPGSWPTRFPLPNGFQPEGIAIGHRPYAYFGSLVDGSVRRVELATGKGSTAVKGLGNPTVGLKIDTGGRLFLAGGLSKQIRIADSRTGKHLAVYDLPQAEMVNDVVLRPGIAWFTDSYRAQVYGVPLGRHGELPAARDLITRKLTGDWNQGVDFAANGLSHTPDGRALLVSDIPADGGSLMRVDPRTGEARKVDLGALKLPDADGLLLLGNLLYVVQQMQNAIDVIRLNPAGTRGAAVTRITDPRFRIPTTVAAWGNRLYLPNARFDVEPKPDTEYDVVSVRTV</sequence>
<dbReference type="PROSITE" id="PS51318">
    <property type="entry name" value="TAT"/>
    <property type="match status" value="1"/>
</dbReference>
<dbReference type="EMBL" id="BMVC01000009">
    <property type="protein sequence ID" value="GHD01275.1"/>
    <property type="molecule type" value="Genomic_DNA"/>
</dbReference>
<evidence type="ECO:0008006" key="4">
    <source>
        <dbReference type="Google" id="ProtNLM"/>
    </source>
</evidence>
<feature type="chain" id="PRO_5036719142" description="Superoxide dismutase" evidence="1">
    <location>
        <begin position="33"/>
        <end position="318"/>
    </location>
</feature>
<dbReference type="Proteomes" id="UP000638353">
    <property type="component" value="Unassembled WGS sequence"/>
</dbReference>
<comment type="caution">
    <text evidence="2">The sequence shown here is derived from an EMBL/GenBank/DDBJ whole genome shotgun (WGS) entry which is preliminary data.</text>
</comment>
<dbReference type="Gene3D" id="2.120.10.30">
    <property type="entry name" value="TolB, C-terminal domain"/>
    <property type="match status" value="1"/>
</dbReference>